<feature type="domain" description="Type II restriction enzyme NaeI" evidence="4">
    <location>
        <begin position="17"/>
        <end position="299"/>
    </location>
</feature>
<dbReference type="OrthoDB" id="9179812at2"/>
<dbReference type="Pfam" id="PF09126">
    <property type="entry name" value="NaeI"/>
    <property type="match status" value="1"/>
</dbReference>
<dbReference type="GO" id="GO:0009036">
    <property type="term" value="F:type II site-specific deoxyribonuclease activity"/>
    <property type="evidence" value="ECO:0007669"/>
    <property type="project" value="InterPro"/>
</dbReference>
<dbReference type="InterPro" id="IPR037057">
    <property type="entry name" value="DNA_rep_MutH/T2_RE_sf"/>
</dbReference>
<accession>A0A563DV28</accession>
<reference evidence="5 6" key="2">
    <citation type="submission" date="2019-08" db="EMBL/GenBank/DDBJ databases">
        <title>Jejuicoccus antrihumi gen. nov., sp. nov., a new member of the family Dermacoccaceae isolated from a cave.</title>
        <authorList>
            <person name="Schumann P."/>
            <person name="Kim I.S."/>
        </authorList>
    </citation>
    <scope>NUCLEOTIDE SEQUENCE [LARGE SCALE GENOMIC DNA]</scope>
    <source>
        <strain evidence="5 6">C5-26</strain>
    </source>
</reference>
<dbReference type="GO" id="GO:0009307">
    <property type="term" value="P:DNA restriction-modification system"/>
    <property type="evidence" value="ECO:0007669"/>
    <property type="project" value="InterPro"/>
</dbReference>
<name>A0A563DV28_9MICO</name>
<evidence type="ECO:0000259" key="4">
    <source>
        <dbReference type="Pfam" id="PF09126"/>
    </source>
</evidence>
<evidence type="ECO:0000256" key="3">
    <source>
        <dbReference type="ARBA" id="ARBA00022801"/>
    </source>
</evidence>
<evidence type="ECO:0000256" key="2">
    <source>
        <dbReference type="ARBA" id="ARBA00022759"/>
    </source>
</evidence>
<sequence length="316" mass="35098">MSDDSHQIPDAALQQVFACWRQADVTNERAAAVVRATFDQLYDGQHTGRYRWDQLYKTEKTHFGTLLEINLRREFSDVIDDGVKLDYRIGGFDIDCKYSQKDGGWMIPPEAFGELLLVATADDAAATWSLGMVRASEDHLRTSRNRDNKTQLNPTGRQAIQWLARDSALPPNVLLGLPRVTIDRIFAPKSGQRRLNELLRLVTNQRIGRNTIATVAQQDDYMKRVRSNGGSRSALAPEGYLIPGGDYEAHRQIARQLGAGAPEPGEVVSLRVVPTSPGTPQSAELAGQTWRLARDGEAITVPAPVLPDTKRQKPVM</sequence>
<reference evidence="5 6" key="1">
    <citation type="submission" date="2019-05" db="EMBL/GenBank/DDBJ databases">
        <authorList>
            <person name="Lee S.D."/>
        </authorList>
    </citation>
    <scope>NUCLEOTIDE SEQUENCE [LARGE SCALE GENOMIC DNA]</scope>
    <source>
        <strain evidence="5 6">C5-26</strain>
    </source>
</reference>
<dbReference type="InterPro" id="IPR011335">
    <property type="entry name" value="Restrct_endonuc-II-like"/>
</dbReference>
<protein>
    <submittedName>
        <fullName evidence="5">Restriction endonuclease</fullName>
    </submittedName>
</protein>
<keyword evidence="1" id="KW-0540">Nuclease</keyword>
<dbReference type="EMBL" id="VCQV01000031">
    <property type="protein sequence ID" value="TWP34095.1"/>
    <property type="molecule type" value="Genomic_DNA"/>
</dbReference>
<evidence type="ECO:0000256" key="1">
    <source>
        <dbReference type="ARBA" id="ARBA00022722"/>
    </source>
</evidence>
<dbReference type="InterPro" id="IPR036388">
    <property type="entry name" value="WH-like_DNA-bd_sf"/>
</dbReference>
<dbReference type="RefSeq" id="WP_146319212.1">
    <property type="nucleotide sequence ID" value="NZ_VCQV01000031.1"/>
</dbReference>
<dbReference type="AlphaFoldDB" id="A0A563DV28"/>
<keyword evidence="2 5" id="KW-0255">Endonuclease</keyword>
<proteinExistence type="predicted"/>
<dbReference type="InterPro" id="IPR015210">
    <property type="entry name" value="NaeI"/>
</dbReference>
<dbReference type="Gene3D" id="1.10.10.10">
    <property type="entry name" value="Winged helix-like DNA-binding domain superfamily/Winged helix DNA-binding domain"/>
    <property type="match status" value="1"/>
</dbReference>
<organism evidence="5 6">
    <name type="scientific">Leekyejoonella antrihumi</name>
    <dbReference type="NCBI Taxonomy" id="1660198"/>
    <lineage>
        <taxon>Bacteria</taxon>
        <taxon>Bacillati</taxon>
        <taxon>Actinomycetota</taxon>
        <taxon>Actinomycetes</taxon>
        <taxon>Micrococcales</taxon>
        <taxon>Dermacoccaceae</taxon>
        <taxon>Leekyejoonella</taxon>
    </lineage>
</organism>
<comment type="caution">
    <text evidence="5">The sequence shown here is derived from an EMBL/GenBank/DDBJ whole genome shotgun (WGS) entry which is preliminary data.</text>
</comment>
<keyword evidence="3" id="KW-0378">Hydrolase</keyword>
<dbReference type="GO" id="GO:0003677">
    <property type="term" value="F:DNA binding"/>
    <property type="evidence" value="ECO:0007669"/>
    <property type="project" value="InterPro"/>
</dbReference>
<gene>
    <name evidence="5" type="ORF">FGL98_18470</name>
</gene>
<dbReference type="Gene3D" id="3.40.600.10">
    <property type="entry name" value="DNA mismatch repair MutH/Restriction endonuclease, type II"/>
    <property type="match status" value="1"/>
</dbReference>
<dbReference type="CDD" id="cd22338">
    <property type="entry name" value="NaeI-like"/>
    <property type="match status" value="1"/>
</dbReference>
<evidence type="ECO:0000313" key="6">
    <source>
        <dbReference type="Proteomes" id="UP000320244"/>
    </source>
</evidence>
<dbReference type="SUPFAM" id="SSF52980">
    <property type="entry name" value="Restriction endonuclease-like"/>
    <property type="match status" value="1"/>
</dbReference>
<evidence type="ECO:0000313" key="5">
    <source>
        <dbReference type="EMBL" id="TWP34095.1"/>
    </source>
</evidence>
<dbReference type="Proteomes" id="UP000320244">
    <property type="component" value="Unassembled WGS sequence"/>
</dbReference>
<keyword evidence="6" id="KW-1185">Reference proteome</keyword>